<accession>A0A8X6FF60</accession>
<organism evidence="1 2">
    <name type="scientific">Trichonephila clavata</name>
    <name type="common">Joro spider</name>
    <name type="synonym">Nephila clavata</name>
    <dbReference type="NCBI Taxonomy" id="2740835"/>
    <lineage>
        <taxon>Eukaryota</taxon>
        <taxon>Metazoa</taxon>
        <taxon>Ecdysozoa</taxon>
        <taxon>Arthropoda</taxon>
        <taxon>Chelicerata</taxon>
        <taxon>Arachnida</taxon>
        <taxon>Araneae</taxon>
        <taxon>Araneomorphae</taxon>
        <taxon>Entelegynae</taxon>
        <taxon>Araneoidea</taxon>
        <taxon>Nephilidae</taxon>
        <taxon>Trichonephila</taxon>
    </lineage>
</organism>
<evidence type="ECO:0000313" key="1">
    <source>
        <dbReference type="EMBL" id="GFQ78518.1"/>
    </source>
</evidence>
<reference evidence="1" key="1">
    <citation type="submission" date="2020-07" db="EMBL/GenBank/DDBJ databases">
        <title>Multicomponent nature underlies the extraordinary mechanical properties of spider dragline silk.</title>
        <authorList>
            <person name="Kono N."/>
            <person name="Nakamura H."/>
            <person name="Mori M."/>
            <person name="Yoshida Y."/>
            <person name="Ohtoshi R."/>
            <person name="Malay A.D."/>
            <person name="Moran D.A.P."/>
            <person name="Tomita M."/>
            <person name="Numata K."/>
            <person name="Arakawa K."/>
        </authorList>
    </citation>
    <scope>NUCLEOTIDE SEQUENCE</scope>
</reference>
<name>A0A8X6FF60_TRICU</name>
<dbReference type="Proteomes" id="UP000887116">
    <property type="component" value="Unassembled WGS sequence"/>
</dbReference>
<dbReference type="AlphaFoldDB" id="A0A8X6FF60"/>
<comment type="caution">
    <text evidence="1">The sequence shown here is derived from an EMBL/GenBank/DDBJ whole genome shotgun (WGS) entry which is preliminary data.</text>
</comment>
<keyword evidence="2" id="KW-1185">Reference proteome</keyword>
<dbReference type="EMBL" id="BMAO01012035">
    <property type="protein sequence ID" value="GFQ78518.1"/>
    <property type="molecule type" value="Genomic_DNA"/>
</dbReference>
<evidence type="ECO:0000313" key="2">
    <source>
        <dbReference type="Proteomes" id="UP000887116"/>
    </source>
</evidence>
<proteinExistence type="predicted"/>
<sequence length="117" mass="13554">MNIGPKYISRLHEAEAKTMRWLPSITRTLLSRDTGLHARQTRRQPSFKEIVLIPNKTPYLAIGISKHKLDLCFEAGFIIRNTTRRKMKLVVGLTKPSQRDGFNYSSTGWQKSRRVEL</sequence>
<gene>
    <name evidence="1" type="ORF">TNCT_690351</name>
</gene>
<protein>
    <submittedName>
        <fullName evidence="1">Uncharacterized protein</fullName>
    </submittedName>
</protein>